<keyword evidence="5" id="KW-1185">Reference proteome</keyword>
<dbReference type="AlphaFoldDB" id="A0AA38R733"/>
<dbReference type="EMBL" id="JANBVO010000036">
    <property type="protein sequence ID" value="KAJ9137157.1"/>
    <property type="molecule type" value="Genomic_DNA"/>
</dbReference>
<sequence>MFHWRVILCASVALLWSDLVCATKFREYILAPNYRSVTPPSLYAVNGQVKNPNALCTGVHNSEGVVFGPNASIILDFGKNVAGTVHFDVRSVSGPDESIGFSFTESSMWISPYHCDSASNGTYDSPLVFKIPRKGQYAADKYHQRGAFRYMSIWHTSTGTVTLGDLWVNFTASPEMNNLRDYPGYFNSDSEKLNRVWYAGAYTNQLCSADPTTGNALGIPGTDWYYNATIANGSSVLMDGAKRDRLVWPGDLIISGPSVFVSTNSLDGIKNGLDSLFLLQQPDGRLPWAGVPFTAPGRFQFSFTYHLYTLLDVHIYYLYTGDLNYLRSHWEQYKLALAWSVATIDDSGLANVSSTNDWLRSGMGGHNVEANAILYYTINASLQLSEALGDHSLDATWKSAMEGIKMAVNDRLWDPAQNLFFDNDANKTLTAVHPQDGNSWVIIAGLVDTARAAAISTALSSRWVRPYGAPAPEAGPTISPFATGFEVQAHFLAGFPERAVDLIEFMWADFMLDDPRMTNSSFVEGYSTNGDLHYAPYDNDARVSHAHGWATGPTSSLTFYAAGLRLVTAAGNTWVVQPQLGTLEHVEAGYETPLGEFSADWVADASGAITGTFSTPKGTSGSLILPSTAASIIVKGPNGSLKPVTSTSGLRFDDLAGGSYTVRYA</sequence>
<keyword evidence="1" id="KW-0732">Signal</keyword>
<dbReference type="Gene3D" id="2.60.420.10">
    <property type="entry name" value="Maltose phosphorylase, domain 3"/>
    <property type="match status" value="1"/>
</dbReference>
<keyword evidence="4" id="KW-0378">Hydrolase</keyword>
<dbReference type="SUPFAM" id="SSF48208">
    <property type="entry name" value="Six-hairpin glycosidases"/>
    <property type="match status" value="1"/>
</dbReference>
<dbReference type="Pfam" id="PF17389">
    <property type="entry name" value="Bac_rhamnosid6H"/>
    <property type="match status" value="1"/>
</dbReference>
<dbReference type="InterPro" id="IPR035398">
    <property type="entry name" value="Bac_rhamnosid_C"/>
</dbReference>
<feature type="signal peptide" evidence="1">
    <location>
        <begin position="1"/>
        <end position="22"/>
    </location>
</feature>
<dbReference type="GO" id="GO:0016787">
    <property type="term" value="F:hydrolase activity"/>
    <property type="evidence" value="ECO:0007669"/>
    <property type="project" value="UniProtKB-KW"/>
</dbReference>
<evidence type="ECO:0000313" key="5">
    <source>
        <dbReference type="Proteomes" id="UP001174694"/>
    </source>
</evidence>
<evidence type="ECO:0000313" key="4">
    <source>
        <dbReference type="EMBL" id="KAJ9137157.1"/>
    </source>
</evidence>
<evidence type="ECO:0000256" key="1">
    <source>
        <dbReference type="SAM" id="SignalP"/>
    </source>
</evidence>
<feature type="chain" id="PRO_5041435827" evidence="1">
    <location>
        <begin position="23"/>
        <end position="665"/>
    </location>
</feature>
<feature type="domain" description="Alpha-L-rhamnosidase C-terminal" evidence="3">
    <location>
        <begin position="564"/>
        <end position="635"/>
    </location>
</feature>
<dbReference type="Gene3D" id="1.50.10.10">
    <property type="match status" value="1"/>
</dbReference>
<dbReference type="PANTHER" id="PTHR34987">
    <property type="entry name" value="C, PUTATIVE (AFU_ORTHOLOGUE AFUA_3G02880)-RELATED"/>
    <property type="match status" value="1"/>
</dbReference>
<evidence type="ECO:0000259" key="2">
    <source>
        <dbReference type="Pfam" id="PF17389"/>
    </source>
</evidence>
<gene>
    <name evidence="4" type="ORF">NKR23_g9438</name>
</gene>
<organism evidence="4 5">
    <name type="scientific">Pleurostoma richardsiae</name>
    <dbReference type="NCBI Taxonomy" id="41990"/>
    <lineage>
        <taxon>Eukaryota</taxon>
        <taxon>Fungi</taxon>
        <taxon>Dikarya</taxon>
        <taxon>Ascomycota</taxon>
        <taxon>Pezizomycotina</taxon>
        <taxon>Sordariomycetes</taxon>
        <taxon>Sordariomycetidae</taxon>
        <taxon>Calosphaeriales</taxon>
        <taxon>Pleurostomataceae</taxon>
        <taxon>Pleurostoma</taxon>
    </lineage>
</organism>
<protein>
    <submittedName>
        <fullName evidence="4">Glycoside hydrolase family 78 protein</fullName>
    </submittedName>
</protein>
<dbReference type="Proteomes" id="UP001174694">
    <property type="component" value="Unassembled WGS sequence"/>
</dbReference>
<reference evidence="4" key="1">
    <citation type="submission" date="2022-07" db="EMBL/GenBank/DDBJ databases">
        <title>Fungi with potential for degradation of polypropylene.</title>
        <authorList>
            <person name="Gostincar C."/>
        </authorList>
    </citation>
    <scope>NUCLEOTIDE SEQUENCE</scope>
    <source>
        <strain evidence="4">EXF-13308</strain>
    </source>
</reference>
<comment type="caution">
    <text evidence="4">The sequence shown here is derived from an EMBL/GenBank/DDBJ whole genome shotgun (WGS) entry which is preliminary data.</text>
</comment>
<dbReference type="PANTHER" id="PTHR34987:SF6">
    <property type="entry name" value="ALPHA-L-RHAMNOSIDASE SIX-HAIRPIN GLYCOSIDASE DOMAIN-CONTAINING PROTEIN"/>
    <property type="match status" value="1"/>
</dbReference>
<feature type="domain" description="Alpha-L-rhamnosidase six-hairpin glycosidase" evidence="2">
    <location>
        <begin position="228"/>
        <end position="455"/>
    </location>
</feature>
<evidence type="ECO:0000259" key="3">
    <source>
        <dbReference type="Pfam" id="PF17390"/>
    </source>
</evidence>
<dbReference type="InterPro" id="IPR035396">
    <property type="entry name" value="Bac_rhamnosid6H"/>
</dbReference>
<name>A0AA38R733_9PEZI</name>
<proteinExistence type="predicted"/>
<dbReference type="GO" id="GO:0005975">
    <property type="term" value="P:carbohydrate metabolic process"/>
    <property type="evidence" value="ECO:0007669"/>
    <property type="project" value="InterPro"/>
</dbReference>
<dbReference type="InterPro" id="IPR008928">
    <property type="entry name" value="6-hairpin_glycosidase_sf"/>
</dbReference>
<accession>A0AA38R733</accession>
<dbReference type="InterPro" id="IPR012341">
    <property type="entry name" value="6hp_glycosidase-like_sf"/>
</dbReference>
<dbReference type="Pfam" id="PF17390">
    <property type="entry name" value="Bac_rhamnosid_C"/>
    <property type="match status" value="1"/>
</dbReference>